<reference evidence="1" key="1">
    <citation type="submission" date="2021-06" db="EMBL/GenBank/DDBJ databases">
        <authorList>
            <person name="Kallberg Y."/>
            <person name="Tangrot J."/>
            <person name="Rosling A."/>
        </authorList>
    </citation>
    <scope>NUCLEOTIDE SEQUENCE</scope>
    <source>
        <strain evidence="1">IL203A</strain>
    </source>
</reference>
<keyword evidence="2" id="KW-1185">Reference proteome</keyword>
<feature type="non-terminal residue" evidence="1">
    <location>
        <position position="538"/>
    </location>
</feature>
<evidence type="ECO:0000313" key="1">
    <source>
        <dbReference type="EMBL" id="CAG8502808.1"/>
    </source>
</evidence>
<name>A0ACA9KZU2_9GLOM</name>
<comment type="caution">
    <text evidence="1">The sequence shown here is derived from an EMBL/GenBank/DDBJ whole genome shotgun (WGS) entry which is preliminary data.</text>
</comment>
<sequence>MYGFFASTVFRIGRTYFAAQPTLREPISLQKFDRGFISTKDNAITNAKFPAFKIDVRNNDEETKFCLDSKCYNEIIECESEFEILCKSNFILDEKVSGKLPWLSIFLGMPRKDSKEKLKHFQRPIKYSCTKFQKAVIDFSKSCFTPRDEFLQEIDNALNEETNDRKIMKLREISATYGHFYAQRIYFGGAIIQTIKSESSSEDLEAETNVQNIRTEANLNITHGARDQTKSNNKSMDSKTRIIGGDPTKYYECGIVSWQESLKDDFFNWEIIGYDNIYPIFEILDNERRNKILKVLDQRILKANVVDITMNLERIDPYVYPLNEELTEISNINECQIFASIMNENNKDKKVYALHVNYAAENTPVIVVHLVQSKKRSKNKSIRSRNKSKSSSIKLGWIIVGPPTFFGFDLTEFPVILKSCNCSISKMNNQYIATIPEHQGCILGTCVLKAEEVKYPSKSKVIVGSHFTGEKSACLFAYSLENRTEPVDDETVSQRLTLNFCTVESNSGILENCSFGRIPVKWRNSRNQSAISYGTKVE</sequence>
<dbReference type="Proteomes" id="UP000789702">
    <property type="component" value="Unassembled WGS sequence"/>
</dbReference>
<protein>
    <submittedName>
        <fullName evidence="1">3711_t:CDS:1</fullName>
    </submittedName>
</protein>
<accession>A0ACA9KZU2</accession>
<organism evidence="1 2">
    <name type="scientific">Dentiscutata heterogama</name>
    <dbReference type="NCBI Taxonomy" id="1316150"/>
    <lineage>
        <taxon>Eukaryota</taxon>
        <taxon>Fungi</taxon>
        <taxon>Fungi incertae sedis</taxon>
        <taxon>Mucoromycota</taxon>
        <taxon>Glomeromycotina</taxon>
        <taxon>Glomeromycetes</taxon>
        <taxon>Diversisporales</taxon>
        <taxon>Gigasporaceae</taxon>
        <taxon>Dentiscutata</taxon>
    </lineage>
</organism>
<dbReference type="EMBL" id="CAJVPU010002538">
    <property type="protein sequence ID" value="CAG8502808.1"/>
    <property type="molecule type" value="Genomic_DNA"/>
</dbReference>
<evidence type="ECO:0000313" key="2">
    <source>
        <dbReference type="Proteomes" id="UP000789702"/>
    </source>
</evidence>
<proteinExistence type="predicted"/>
<gene>
    <name evidence="1" type="ORF">DHETER_LOCUS3086</name>
</gene>